<dbReference type="Proteomes" id="UP000241229">
    <property type="component" value="Unassembled WGS sequence"/>
</dbReference>
<evidence type="ECO:0000259" key="1">
    <source>
        <dbReference type="Pfam" id="PF13480"/>
    </source>
</evidence>
<dbReference type="RefSeq" id="WP_106774095.1">
    <property type="nucleotide sequence ID" value="NZ_PXYK01000021.1"/>
</dbReference>
<comment type="caution">
    <text evidence="2">The sequence shown here is derived from an EMBL/GenBank/DDBJ whole genome shotgun (WGS) entry which is preliminary data.</text>
</comment>
<organism evidence="2 3">
    <name type="scientific">Kumtagia ephedrae</name>
    <dbReference type="NCBI Taxonomy" id="2116701"/>
    <lineage>
        <taxon>Bacteria</taxon>
        <taxon>Pseudomonadati</taxon>
        <taxon>Pseudomonadota</taxon>
        <taxon>Alphaproteobacteria</taxon>
        <taxon>Hyphomicrobiales</taxon>
        <taxon>Phyllobacteriaceae</taxon>
        <taxon>Kumtagia</taxon>
    </lineage>
</organism>
<dbReference type="CDD" id="cd04301">
    <property type="entry name" value="NAT_SF"/>
    <property type="match status" value="1"/>
</dbReference>
<evidence type="ECO:0000313" key="2">
    <source>
        <dbReference type="EMBL" id="PSJ56566.1"/>
    </source>
</evidence>
<keyword evidence="3" id="KW-1185">Reference proteome</keyword>
<sequence>MSDPGILTAGSVSVATARPVAPAVGQGIEVVATTAGLAALRPEWDAFFARAGLPQQVFQSHAFLTHWARHYLEPGMTPHVVVARRDGRIVMLWPLVLRRRFGVCVLQVMGAPVAQFGDVLAEPGIDAEVVAAAWSALDRSGADLFLAQKIRADSALLGIQAPRRPVLLSQSQAPFADLAGRVGSDGPGTAYPARERSAYRRRLRRLAELGEIALRSLPPGEAAGLARQAVAFKRDWLKRNAILSPTMSDPRFVAFFEDCAADPDSALRISTIERDGRPIGIDLSFDCKGSSFGHVIASDPDCEREGIGSILIHHVFATARQRGSATFDMLAPADPYKLRHADGETGVQDLAYVFTPRGRLYCEAVLKRARPLARDFAKKLPAGLVRRLGSG</sequence>
<feature type="domain" description="BioF2-like acetyltransferase" evidence="1">
    <location>
        <begin position="194"/>
        <end position="337"/>
    </location>
</feature>
<dbReference type="Pfam" id="PF13480">
    <property type="entry name" value="Acetyltransf_6"/>
    <property type="match status" value="1"/>
</dbReference>
<dbReference type="EMBL" id="PXYK01000021">
    <property type="protein sequence ID" value="PSJ56566.1"/>
    <property type="molecule type" value="Genomic_DNA"/>
</dbReference>
<reference evidence="2 3" key="1">
    <citation type="submission" date="2018-03" db="EMBL/GenBank/DDBJ databases">
        <title>The draft genome of Mesorhizobium sp. 6GN-30.</title>
        <authorList>
            <person name="Liu L."/>
            <person name="Li L."/>
            <person name="Wang T."/>
            <person name="Zhang X."/>
            <person name="Liang L."/>
        </authorList>
    </citation>
    <scope>NUCLEOTIDE SEQUENCE [LARGE SCALE GENOMIC DNA]</scope>
    <source>
        <strain evidence="2 3">6GN30</strain>
    </source>
</reference>
<dbReference type="AlphaFoldDB" id="A0A2P7S2B2"/>
<dbReference type="OrthoDB" id="8565998at2"/>
<dbReference type="SUPFAM" id="SSF55729">
    <property type="entry name" value="Acyl-CoA N-acyltransferases (Nat)"/>
    <property type="match status" value="1"/>
</dbReference>
<proteinExistence type="predicted"/>
<accession>A0A2P7S2B2</accession>
<protein>
    <recommendedName>
        <fullName evidence="1">BioF2-like acetyltransferase domain-containing protein</fullName>
    </recommendedName>
</protein>
<dbReference type="Gene3D" id="3.40.630.30">
    <property type="match status" value="1"/>
</dbReference>
<name>A0A2P7S2B2_9HYPH</name>
<dbReference type="InterPro" id="IPR038740">
    <property type="entry name" value="BioF2-like_GNAT_dom"/>
</dbReference>
<gene>
    <name evidence="2" type="ORF">C7I84_20610</name>
</gene>
<evidence type="ECO:0000313" key="3">
    <source>
        <dbReference type="Proteomes" id="UP000241229"/>
    </source>
</evidence>
<dbReference type="InterPro" id="IPR016181">
    <property type="entry name" value="Acyl_CoA_acyltransferase"/>
</dbReference>